<dbReference type="Proteomes" id="UP000318681">
    <property type="component" value="Unassembled WGS sequence"/>
</dbReference>
<feature type="domain" description="Glycosyl transferase family 1" evidence="1">
    <location>
        <begin position="204"/>
        <end position="372"/>
    </location>
</feature>
<dbReference type="GO" id="GO:0016757">
    <property type="term" value="F:glycosyltransferase activity"/>
    <property type="evidence" value="ECO:0007669"/>
    <property type="project" value="InterPro"/>
</dbReference>
<dbReference type="PANTHER" id="PTHR12526">
    <property type="entry name" value="GLYCOSYLTRANSFERASE"/>
    <property type="match status" value="1"/>
</dbReference>
<dbReference type="PANTHER" id="PTHR12526:SF638">
    <property type="entry name" value="SPORE COAT PROTEIN SA"/>
    <property type="match status" value="1"/>
</dbReference>
<dbReference type="InterPro" id="IPR001296">
    <property type="entry name" value="Glyco_trans_1"/>
</dbReference>
<dbReference type="AlphaFoldDB" id="A0A558R2J7"/>
<evidence type="ECO:0000259" key="2">
    <source>
        <dbReference type="Pfam" id="PF13439"/>
    </source>
</evidence>
<evidence type="ECO:0000313" key="4">
    <source>
        <dbReference type="Proteomes" id="UP000318681"/>
    </source>
</evidence>
<comment type="caution">
    <text evidence="3">The sequence shown here is derived from an EMBL/GenBank/DDBJ whole genome shotgun (WGS) entry which is preliminary data.</text>
</comment>
<gene>
    <name evidence="3" type="ORF">FOY91_11940</name>
</gene>
<keyword evidence="4" id="KW-1185">Reference proteome</keyword>
<sequence length="413" mass="44805">MASRHAGRAVCPAAAPAGRPRIVFVMNSILTGGAERALGTMLRTANGRLNQYEIHLVLLDREPDRRKMPQVDQRHCLDAGGSLWRSAARLDRLLKRLKPDLVVSLLVRSNYACALVGPRHAKATVLCERMHLGSHLAGRYRGMKLAALRLMPRLFYRRATRVLGVSEGVRRDLVDHFGVPETLTGTIPNGYYLDEIVAAGAQAPAIPLPPDYIVAVGRLVRAKGFSLLIEAYHRADPPVPLLILGEGTERAALQADIDRRGLGARIRLLGFLEDPFTIVSRAQFLVSASHNEGFPNAIAEAMVLGRPVLASDCPSGPAELLGGRSGGPGIVIEAPNGLIVPDHDVDALSAGLRRLTGDAALRDRLGAAARRRMQDFSVGSVTSRYWDIFDRLIGLSPADACDQPPRPAKRSRR</sequence>
<dbReference type="RefSeq" id="WP_145151980.1">
    <property type="nucleotide sequence ID" value="NZ_VNIM01000045.1"/>
</dbReference>
<evidence type="ECO:0000259" key="1">
    <source>
        <dbReference type="Pfam" id="PF00534"/>
    </source>
</evidence>
<dbReference type="Pfam" id="PF13439">
    <property type="entry name" value="Glyco_transf_4"/>
    <property type="match status" value="1"/>
</dbReference>
<dbReference type="EMBL" id="VNIM01000045">
    <property type="protein sequence ID" value="TVV73596.1"/>
    <property type="molecule type" value="Genomic_DNA"/>
</dbReference>
<accession>A0A558R2J7</accession>
<reference evidence="3 4" key="1">
    <citation type="submission" date="2019-07" db="EMBL/GenBank/DDBJ databases">
        <title>Sphingomonas solaris sp. nov., isolated from a solar panel from Boston, Massachusetts.</title>
        <authorList>
            <person name="Tanner K."/>
            <person name="Pascual J."/>
            <person name="Mancuso C."/>
            <person name="Pereto J."/>
            <person name="Khalil A."/>
            <person name="Vilanova C."/>
        </authorList>
    </citation>
    <scope>NUCLEOTIDE SEQUENCE [LARGE SCALE GENOMIC DNA]</scope>
    <source>
        <strain evidence="3 4">R4DWN</strain>
    </source>
</reference>
<protein>
    <submittedName>
        <fullName evidence="3">Glycosyltransferase</fullName>
    </submittedName>
</protein>
<keyword evidence="3" id="KW-0808">Transferase</keyword>
<feature type="domain" description="Glycosyltransferase subfamily 4-like N-terminal" evidence="2">
    <location>
        <begin position="32"/>
        <end position="194"/>
    </location>
</feature>
<dbReference type="SUPFAM" id="SSF53756">
    <property type="entry name" value="UDP-Glycosyltransferase/glycogen phosphorylase"/>
    <property type="match status" value="1"/>
</dbReference>
<dbReference type="OrthoDB" id="9790710at2"/>
<dbReference type="Gene3D" id="3.40.50.2000">
    <property type="entry name" value="Glycogen Phosphorylase B"/>
    <property type="match status" value="2"/>
</dbReference>
<organism evidence="3 4">
    <name type="scientific">Alterirhizorhabdus solaris</name>
    <dbReference type="NCBI Taxonomy" id="2529389"/>
    <lineage>
        <taxon>Bacteria</taxon>
        <taxon>Pseudomonadati</taxon>
        <taxon>Pseudomonadota</taxon>
        <taxon>Alphaproteobacteria</taxon>
        <taxon>Sphingomonadales</taxon>
        <taxon>Rhizorhabdaceae</taxon>
        <taxon>Alterirhizorhabdus</taxon>
    </lineage>
</organism>
<dbReference type="CDD" id="cd03811">
    <property type="entry name" value="GT4_GT28_WabH-like"/>
    <property type="match status" value="1"/>
</dbReference>
<proteinExistence type="predicted"/>
<name>A0A558R2J7_9SPHN</name>
<evidence type="ECO:0000313" key="3">
    <source>
        <dbReference type="EMBL" id="TVV73596.1"/>
    </source>
</evidence>
<dbReference type="InterPro" id="IPR028098">
    <property type="entry name" value="Glyco_trans_4-like_N"/>
</dbReference>
<dbReference type="Pfam" id="PF00534">
    <property type="entry name" value="Glycos_transf_1"/>
    <property type="match status" value="1"/>
</dbReference>